<dbReference type="Proteomes" id="UP000642920">
    <property type="component" value="Unassembled WGS sequence"/>
</dbReference>
<dbReference type="SUPFAM" id="SSF56219">
    <property type="entry name" value="DNase I-like"/>
    <property type="match status" value="1"/>
</dbReference>
<organism evidence="3 4">
    <name type="scientific">Marivirga atlantica</name>
    <dbReference type="NCBI Taxonomy" id="1548457"/>
    <lineage>
        <taxon>Bacteria</taxon>
        <taxon>Pseudomonadati</taxon>
        <taxon>Bacteroidota</taxon>
        <taxon>Cytophagia</taxon>
        <taxon>Cytophagales</taxon>
        <taxon>Marivirgaceae</taxon>
        <taxon>Marivirga</taxon>
    </lineage>
</organism>
<evidence type="ECO:0000313" key="4">
    <source>
        <dbReference type="Proteomes" id="UP000642920"/>
    </source>
</evidence>
<dbReference type="RefSeq" id="WP_201920524.1">
    <property type="nucleotide sequence ID" value="NZ_JAERQG010000002.1"/>
</dbReference>
<dbReference type="Pfam" id="PF03372">
    <property type="entry name" value="Exo_endo_phos"/>
    <property type="match status" value="1"/>
</dbReference>
<keyword evidence="1" id="KW-1133">Transmembrane helix</keyword>
<keyword evidence="3" id="KW-0540">Nuclease</keyword>
<dbReference type="Gene3D" id="3.60.10.10">
    <property type="entry name" value="Endonuclease/exonuclease/phosphatase"/>
    <property type="match status" value="1"/>
</dbReference>
<dbReference type="GO" id="GO:0016020">
    <property type="term" value="C:membrane"/>
    <property type="evidence" value="ECO:0007669"/>
    <property type="project" value="GOC"/>
</dbReference>
<dbReference type="InterPro" id="IPR036691">
    <property type="entry name" value="Endo/exonu/phosph_ase_sf"/>
</dbReference>
<accession>A0A937A894</accession>
<sequence>MKKILLYTVLIIVTSFITFYFWAGSGFSDVDSYYQIETYHDDFTNDGDTLKIMTYNIGYLSGMTNNLAVERTPDLTYENLHKSYSFLSNQNPDIIGFQEIDFNSDRSFNFNQLDSLAIRHNYPNAAKAINWDKSYVPFPYWPIKYQFGKILSGQAILSKLQIVSDSVVVLDKPQSAPFYYKKFYLDRLVQVTKITHTSGEFVVMNVHLEAFDKETRESQAEQVLQLFNKYEKEYPVFLIGDFNSRPPFATEITEIEKTISIFLEHPGMGEAIDKSRYLENESSFFTFDTGNPYERLDYIFYTKNRITKVASDVAREAGDISDHLPVWMTFTLN</sequence>
<dbReference type="GO" id="GO:0006506">
    <property type="term" value="P:GPI anchor biosynthetic process"/>
    <property type="evidence" value="ECO:0007669"/>
    <property type="project" value="TreeGrafter"/>
</dbReference>
<dbReference type="InterPro" id="IPR051916">
    <property type="entry name" value="GPI-anchor_lipid_remodeler"/>
</dbReference>
<keyword evidence="1" id="KW-0472">Membrane</keyword>
<proteinExistence type="predicted"/>
<protein>
    <submittedName>
        <fullName evidence="3">Endonuclease/exonuclease/phosphatase family protein</fullName>
    </submittedName>
</protein>
<keyword evidence="3" id="KW-0255">Endonuclease</keyword>
<keyword evidence="3" id="KW-0378">Hydrolase</keyword>
<gene>
    <name evidence="3" type="ORF">JKP34_10035</name>
</gene>
<keyword evidence="4" id="KW-1185">Reference proteome</keyword>
<dbReference type="EMBL" id="JAERQG010000002">
    <property type="protein sequence ID" value="MBL0765592.1"/>
    <property type="molecule type" value="Genomic_DNA"/>
</dbReference>
<evidence type="ECO:0000313" key="3">
    <source>
        <dbReference type="EMBL" id="MBL0765592.1"/>
    </source>
</evidence>
<feature type="transmembrane region" description="Helical" evidence="1">
    <location>
        <begin position="5"/>
        <end position="23"/>
    </location>
</feature>
<dbReference type="PANTHER" id="PTHR14859:SF1">
    <property type="entry name" value="PGAP2-INTERACTING PROTEIN"/>
    <property type="match status" value="1"/>
</dbReference>
<reference evidence="3" key="1">
    <citation type="submission" date="2021-01" db="EMBL/GenBank/DDBJ databases">
        <title>Marivirga sp. nov., isolated from intertidal surface sediments.</title>
        <authorList>
            <person name="Zhang M."/>
        </authorList>
    </citation>
    <scope>NUCLEOTIDE SEQUENCE</scope>
    <source>
        <strain evidence="3">SM1354</strain>
    </source>
</reference>
<feature type="domain" description="Endonuclease/exonuclease/phosphatase" evidence="2">
    <location>
        <begin position="84"/>
        <end position="323"/>
    </location>
</feature>
<evidence type="ECO:0000259" key="2">
    <source>
        <dbReference type="Pfam" id="PF03372"/>
    </source>
</evidence>
<dbReference type="GO" id="GO:0004519">
    <property type="term" value="F:endonuclease activity"/>
    <property type="evidence" value="ECO:0007669"/>
    <property type="project" value="UniProtKB-KW"/>
</dbReference>
<evidence type="ECO:0000256" key="1">
    <source>
        <dbReference type="SAM" id="Phobius"/>
    </source>
</evidence>
<comment type="caution">
    <text evidence="3">The sequence shown here is derived from an EMBL/GenBank/DDBJ whole genome shotgun (WGS) entry which is preliminary data.</text>
</comment>
<dbReference type="AlphaFoldDB" id="A0A937A894"/>
<dbReference type="InterPro" id="IPR005135">
    <property type="entry name" value="Endo/exonuclease/phosphatase"/>
</dbReference>
<dbReference type="PANTHER" id="PTHR14859">
    <property type="entry name" value="CALCOFLUOR WHITE HYPERSENSITIVE PROTEIN PRECURSOR"/>
    <property type="match status" value="1"/>
</dbReference>
<name>A0A937A894_9BACT</name>
<keyword evidence="1" id="KW-0812">Transmembrane</keyword>